<protein>
    <recommendedName>
        <fullName evidence="2">Response regulatory domain-containing protein</fullName>
    </recommendedName>
</protein>
<dbReference type="SUPFAM" id="SSF52172">
    <property type="entry name" value="CheY-like"/>
    <property type="match status" value="1"/>
</dbReference>
<dbReference type="SMART" id="SM00448">
    <property type="entry name" value="REC"/>
    <property type="match status" value="1"/>
</dbReference>
<evidence type="ECO:0000256" key="1">
    <source>
        <dbReference type="PROSITE-ProRule" id="PRU00169"/>
    </source>
</evidence>
<organism evidence="3 4">
    <name type="scientific">Triparma columacea</name>
    <dbReference type="NCBI Taxonomy" id="722753"/>
    <lineage>
        <taxon>Eukaryota</taxon>
        <taxon>Sar</taxon>
        <taxon>Stramenopiles</taxon>
        <taxon>Ochrophyta</taxon>
        <taxon>Bolidophyceae</taxon>
        <taxon>Parmales</taxon>
        <taxon>Triparmaceae</taxon>
        <taxon>Triparma</taxon>
    </lineage>
</organism>
<evidence type="ECO:0000313" key="4">
    <source>
        <dbReference type="Proteomes" id="UP001165065"/>
    </source>
</evidence>
<dbReference type="PANTHER" id="PTHR43228">
    <property type="entry name" value="TWO-COMPONENT RESPONSE REGULATOR"/>
    <property type="match status" value="1"/>
</dbReference>
<dbReference type="AlphaFoldDB" id="A0A9W7GMK7"/>
<accession>A0A9W7GMK7</accession>
<dbReference type="InterPro" id="IPR011006">
    <property type="entry name" value="CheY-like_superfamily"/>
</dbReference>
<proteinExistence type="predicted"/>
<dbReference type="Pfam" id="PF00072">
    <property type="entry name" value="Response_reg"/>
    <property type="match status" value="1"/>
</dbReference>
<comment type="caution">
    <text evidence="3">The sequence shown here is derived from an EMBL/GenBank/DDBJ whole genome shotgun (WGS) entry which is preliminary data.</text>
</comment>
<reference evidence="4" key="1">
    <citation type="journal article" date="2023" name="Commun. Biol.">
        <title>Genome analysis of Parmales, the sister group of diatoms, reveals the evolutionary specialization of diatoms from phago-mixotrophs to photoautotrophs.</title>
        <authorList>
            <person name="Ban H."/>
            <person name="Sato S."/>
            <person name="Yoshikawa S."/>
            <person name="Yamada K."/>
            <person name="Nakamura Y."/>
            <person name="Ichinomiya M."/>
            <person name="Sato N."/>
            <person name="Blanc-Mathieu R."/>
            <person name="Endo H."/>
            <person name="Kuwata A."/>
            <person name="Ogata H."/>
        </authorList>
    </citation>
    <scope>NUCLEOTIDE SEQUENCE [LARGE SCALE GENOMIC DNA]</scope>
</reference>
<dbReference type="InterPro" id="IPR052048">
    <property type="entry name" value="ST_Response_Regulator"/>
</dbReference>
<dbReference type="OrthoDB" id="21225at2759"/>
<evidence type="ECO:0000313" key="3">
    <source>
        <dbReference type="EMBL" id="GMI46697.1"/>
    </source>
</evidence>
<sequence length="195" mass="21529">MTLKLYQKMWTFALSKFLIFDVIIDVARDGDEAVKLVKAGNNYLVIMMDIEMPRVNGIDASKVLRLLQIQSCIIACSSHTLEEVASETLRGDTLISSIDHFIHKPLTRDNALEITARYILPKLKSIPIFKPVSAVAEIFKSDSPCSTEIRTVETGTNETPTSANESGKVPLIPASVIRGLLGYVQDSKVKHKAAK</sequence>
<dbReference type="Proteomes" id="UP001165065">
    <property type="component" value="Unassembled WGS sequence"/>
</dbReference>
<feature type="modified residue" description="4-aspartylphosphate" evidence="1">
    <location>
        <position position="49"/>
    </location>
</feature>
<name>A0A9W7GMK7_9STRA</name>
<feature type="domain" description="Response regulatory" evidence="2">
    <location>
        <begin position="1"/>
        <end position="119"/>
    </location>
</feature>
<dbReference type="PROSITE" id="PS50110">
    <property type="entry name" value="RESPONSE_REGULATORY"/>
    <property type="match status" value="1"/>
</dbReference>
<dbReference type="EMBL" id="BRYA01000310">
    <property type="protein sequence ID" value="GMI46697.1"/>
    <property type="molecule type" value="Genomic_DNA"/>
</dbReference>
<dbReference type="InterPro" id="IPR001789">
    <property type="entry name" value="Sig_transdc_resp-reg_receiver"/>
</dbReference>
<dbReference type="PANTHER" id="PTHR43228:SF1">
    <property type="entry name" value="TWO-COMPONENT RESPONSE REGULATOR ARR22"/>
    <property type="match status" value="1"/>
</dbReference>
<dbReference type="GO" id="GO:0000160">
    <property type="term" value="P:phosphorelay signal transduction system"/>
    <property type="evidence" value="ECO:0007669"/>
    <property type="project" value="InterPro"/>
</dbReference>
<keyword evidence="4" id="KW-1185">Reference proteome</keyword>
<gene>
    <name evidence="3" type="ORF">TrCOL_g1645</name>
</gene>
<evidence type="ECO:0000259" key="2">
    <source>
        <dbReference type="PROSITE" id="PS50110"/>
    </source>
</evidence>
<dbReference type="Gene3D" id="3.40.50.2300">
    <property type="match status" value="1"/>
</dbReference>
<keyword evidence="1" id="KW-0597">Phosphoprotein</keyword>